<dbReference type="SUPFAM" id="SSF53850">
    <property type="entry name" value="Periplasmic binding protein-like II"/>
    <property type="match status" value="1"/>
</dbReference>
<evidence type="ECO:0000256" key="4">
    <source>
        <dbReference type="ARBA" id="ARBA00023163"/>
    </source>
</evidence>
<comment type="caution">
    <text evidence="6">The sequence shown here is derived from an EMBL/GenBank/DDBJ whole genome shotgun (WGS) entry which is preliminary data.</text>
</comment>
<dbReference type="GO" id="GO:0003700">
    <property type="term" value="F:DNA-binding transcription factor activity"/>
    <property type="evidence" value="ECO:0007669"/>
    <property type="project" value="InterPro"/>
</dbReference>
<dbReference type="SUPFAM" id="SSF46785">
    <property type="entry name" value="Winged helix' DNA-binding domain"/>
    <property type="match status" value="1"/>
</dbReference>
<reference evidence="6 7" key="1">
    <citation type="submission" date="2013-08" db="EMBL/GenBank/DDBJ databases">
        <authorList>
            <person name="Weinstock G."/>
            <person name="Sodergren E."/>
            <person name="Wylie T."/>
            <person name="Fulton L."/>
            <person name="Fulton R."/>
            <person name="Fronick C."/>
            <person name="O'Laughlin M."/>
            <person name="Godfrey J."/>
            <person name="Miner T."/>
            <person name="Herter B."/>
            <person name="Appelbaum E."/>
            <person name="Cordes M."/>
            <person name="Lek S."/>
            <person name="Wollam A."/>
            <person name="Pepin K.H."/>
            <person name="Palsikar V.B."/>
            <person name="Mitreva M."/>
            <person name="Wilson R.K."/>
        </authorList>
    </citation>
    <scope>NUCLEOTIDE SEQUENCE [LARGE SCALE GENOMIC DNA]</scope>
    <source>
        <strain evidence="6 7">ATCC 14665</strain>
    </source>
</reference>
<dbReference type="GO" id="GO:0003677">
    <property type="term" value="F:DNA binding"/>
    <property type="evidence" value="ECO:0007669"/>
    <property type="project" value="UniProtKB-KW"/>
</dbReference>
<dbReference type="Gene3D" id="3.40.190.290">
    <property type="match status" value="1"/>
</dbReference>
<dbReference type="Proteomes" id="UP000016605">
    <property type="component" value="Unassembled WGS sequence"/>
</dbReference>
<feature type="domain" description="HTH lysR-type" evidence="5">
    <location>
        <begin position="22"/>
        <end position="79"/>
    </location>
</feature>
<dbReference type="InterPro" id="IPR000847">
    <property type="entry name" value="LysR_HTH_N"/>
</dbReference>
<dbReference type="InterPro" id="IPR005119">
    <property type="entry name" value="LysR_subst-bd"/>
</dbReference>
<dbReference type="GO" id="GO:0005829">
    <property type="term" value="C:cytosol"/>
    <property type="evidence" value="ECO:0007669"/>
    <property type="project" value="TreeGrafter"/>
</dbReference>
<dbReference type="InterPro" id="IPR036390">
    <property type="entry name" value="WH_DNA-bd_sf"/>
</dbReference>
<evidence type="ECO:0000256" key="3">
    <source>
        <dbReference type="ARBA" id="ARBA00023125"/>
    </source>
</evidence>
<evidence type="ECO:0000256" key="1">
    <source>
        <dbReference type="ARBA" id="ARBA00009437"/>
    </source>
</evidence>
<keyword evidence="3" id="KW-0238">DNA-binding</keyword>
<keyword evidence="2" id="KW-0805">Transcription regulation</keyword>
<dbReference type="EMBL" id="AWVQ01000724">
    <property type="protein sequence ID" value="ERK69392.1"/>
    <property type="molecule type" value="Genomic_DNA"/>
</dbReference>
<evidence type="ECO:0000313" key="7">
    <source>
        <dbReference type="Proteomes" id="UP000016605"/>
    </source>
</evidence>
<dbReference type="Pfam" id="PF03466">
    <property type="entry name" value="LysR_substrate"/>
    <property type="match status" value="1"/>
</dbReference>
<evidence type="ECO:0000259" key="5">
    <source>
        <dbReference type="PROSITE" id="PS50931"/>
    </source>
</evidence>
<sequence length="312" mass="33804">MTALRRPAPGRIRRAYVMMGHMRIDEIAHFRALAAEGHLALAAQSLGVSQSTLSRSLARLEAEAGVELLDRRRGHLELNQYGEILLAHAARAEMELENARARIAALRDPAAGIVSIAYVSSFGGWLIPRVVSEYRALFPDIRFVLRGGTADTVLDALREGSADVAFLSPDPRDPEIDWHPLTAERLVLGVPLGHPLAEREHVTVDDLAPYELVSLRPGSGLRHIADAYFSAHGVVMAPVIEVTELATLRALVRDGVGVALIPDTPAEPGLVAVPLTDEATRVIGLARNRTRSESAAAAQFARFVREELGPLE</sequence>
<dbReference type="InterPro" id="IPR050950">
    <property type="entry name" value="HTH-type_LysR_regulators"/>
</dbReference>
<dbReference type="PRINTS" id="PR00039">
    <property type="entry name" value="HTHLYSR"/>
</dbReference>
<dbReference type="PATRIC" id="fig|1358026.3.peg.3512"/>
<name>U2T3U8_LEIAQ</name>
<organism evidence="6 7">
    <name type="scientific">Leifsonia aquatica ATCC 14665</name>
    <dbReference type="NCBI Taxonomy" id="1358026"/>
    <lineage>
        <taxon>Bacteria</taxon>
        <taxon>Bacillati</taxon>
        <taxon>Actinomycetota</taxon>
        <taxon>Actinomycetes</taxon>
        <taxon>Micrococcales</taxon>
        <taxon>Microbacteriaceae</taxon>
        <taxon>Leifsonia</taxon>
    </lineage>
</organism>
<dbReference type="AlphaFoldDB" id="U2T3U8"/>
<gene>
    <name evidence="6" type="ORF">N136_04290</name>
</gene>
<proteinExistence type="inferred from homology"/>
<dbReference type="Pfam" id="PF00126">
    <property type="entry name" value="HTH_1"/>
    <property type="match status" value="1"/>
</dbReference>
<dbReference type="Gene3D" id="1.10.10.10">
    <property type="entry name" value="Winged helix-like DNA-binding domain superfamily/Winged helix DNA-binding domain"/>
    <property type="match status" value="1"/>
</dbReference>
<dbReference type="HOGENOM" id="CLU_039613_6_2_11"/>
<dbReference type="PANTHER" id="PTHR30419">
    <property type="entry name" value="HTH-TYPE TRANSCRIPTIONAL REGULATOR YBHD"/>
    <property type="match status" value="1"/>
</dbReference>
<protein>
    <submittedName>
        <fullName evidence="6">LysR substrate binding domain protein</fullName>
    </submittedName>
</protein>
<evidence type="ECO:0000313" key="6">
    <source>
        <dbReference type="EMBL" id="ERK69392.1"/>
    </source>
</evidence>
<accession>U2T3U8</accession>
<evidence type="ECO:0000256" key="2">
    <source>
        <dbReference type="ARBA" id="ARBA00023015"/>
    </source>
</evidence>
<dbReference type="PROSITE" id="PS50931">
    <property type="entry name" value="HTH_LYSR"/>
    <property type="match status" value="1"/>
</dbReference>
<keyword evidence="4" id="KW-0804">Transcription</keyword>
<comment type="similarity">
    <text evidence="1">Belongs to the LysR transcriptional regulatory family.</text>
</comment>
<dbReference type="InterPro" id="IPR036388">
    <property type="entry name" value="WH-like_DNA-bd_sf"/>
</dbReference>